<gene>
    <name evidence="1 3" type="ORF">LOAG_18366</name>
</gene>
<protein>
    <submittedName>
        <fullName evidence="1 3">Uncharacterized protein</fullName>
    </submittedName>
</protein>
<reference evidence="1 2" key="1">
    <citation type="submission" date="2012-04" db="EMBL/GenBank/DDBJ databases">
        <title>The Genome Sequence of Loa loa.</title>
        <authorList>
            <consortium name="The Broad Institute Genome Sequencing Platform"/>
            <consortium name="Broad Institute Genome Sequencing Center for Infectious Disease"/>
            <person name="Nutman T.B."/>
            <person name="Fink D.L."/>
            <person name="Russ C."/>
            <person name="Young S."/>
            <person name="Zeng Q."/>
            <person name="Gargeya S."/>
            <person name="Alvarado L."/>
            <person name="Berlin A."/>
            <person name="Chapman S.B."/>
            <person name="Chen Z."/>
            <person name="Freedman E."/>
            <person name="Gellesch M."/>
            <person name="Goldberg J."/>
            <person name="Griggs A."/>
            <person name="Gujja S."/>
            <person name="Heilman E.R."/>
            <person name="Heiman D."/>
            <person name="Howarth C."/>
            <person name="Mehta T."/>
            <person name="Neiman D."/>
            <person name="Pearson M."/>
            <person name="Roberts A."/>
            <person name="Saif S."/>
            <person name="Shea T."/>
            <person name="Shenoy N."/>
            <person name="Sisk P."/>
            <person name="Stolte C."/>
            <person name="Sykes S."/>
            <person name="White J."/>
            <person name="Yandava C."/>
            <person name="Haas B."/>
            <person name="Henn M.R."/>
            <person name="Nusbaum C."/>
            <person name="Birren B."/>
        </authorList>
    </citation>
    <scope>NUCLEOTIDE SEQUENCE [LARGE SCALE GENOMIC DNA]</scope>
</reference>
<dbReference type="GeneID" id="31251913"/>
<dbReference type="AlphaFoldDB" id="A0A1I7VWM2"/>
<keyword evidence="2" id="KW-1185">Reference proteome</keyword>
<dbReference type="WBParaSite" id="EN70_7082">
    <property type="protein sequence ID" value="EN70_7082"/>
    <property type="gene ID" value="EN70_7082"/>
</dbReference>
<accession>A0A1S0UFH3</accession>
<accession>A0A1I7VWM2</accession>
<evidence type="ECO:0000313" key="3">
    <source>
        <dbReference type="WBParaSite" id="EN70_7082"/>
    </source>
</evidence>
<evidence type="ECO:0000313" key="1">
    <source>
        <dbReference type="EMBL" id="EJD74303.1"/>
    </source>
</evidence>
<dbReference type="EMBL" id="JH712343">
    <property type="protein sequence ID" value="EJD74303.1"/>
    <property type="molecule type" value="Genomic_DNA"/>
</dbReference>
<reference evidence="3" key="2">
    <citation type="submission" date="2016-11" db="UniProtKB">
        <authorList>
            <consortium name="WormBaseParasite"/>
        </authorList>
    </citation>
    <scope>IDENTIFICATION</scope>
</reference>
<dbReference type="KEGG" id="loa:LOAG_18366"/>
<name>A0A1I7VWM2_LOALO</name>
<dbReference type="CTD" id="31251913"/>
<sequence>MDEVEGNNRQTGCNQPVIAISILASNILATIVTQNMQTTEFNNEYPDSYIKSSLIDILIASYVPLP</sequence>
<evidence type="ECO:0000313" key="2">
    <source>
        <dbReference type="Proteomes" id="UP000095285"/>
    </source>
</evidence>
<dbReference type="RefSeq" id="XP_020305230.1">
    <property type="nucleotide sequence ID" value="XM_020451027.1"/>
</dbReference>
<proteinExistence type="predicted"/>
<dbReference type="Proteomes" id="UP000095285">
    <property type="component" value="Unassembled WGS sequence"/>
</dbReference>
<organism evidence="2 3">
    <name type="scientific">Loa loa</name>
    <name type="common">Eye worm</name>
    <name type="synonym">Filaria loa</name>
    <dbReference type="NCBI Taxonomy" id="7209"/>
    <lineage>
        <taxon>Eukaryota</taxon>
        <taxon>Metazoa</taxon>
        <taxon>Ecdysozoa</taxon>
        <taxon>Nematoda</taxon>
        <taxon>Chromadorea</taxon>
        <taxon>Rhabditida</taxon>
        <taxon>Spirurina</taxon>
        <taxon>Spiruromorpha</taxon>
        <taxon>Filarioidea</taxon>
        <taxon>Onchocercidae</taxon>
        <taxon>Loa</taxon>
    </lineage>
</organism>
<dbReference type="InParanoid" id="A0A1I7VWM2"/>